<reference evidence="2 3" key="1">
    <citation type="journal article" date="2016" name="Nat. Commun.">
        <title>Thousands of microbial genomes shed light on interconnected biogeochemical processes in an aquifer system.</title>
        <authorList>
            <person name="Anantharaman K."/>
            <person name="Brown C.T."/>
            <person name="Hug L.A."/>
            <person name="Sharon I."/>
            <person name="Castelle C.J."/>
            <person name="Probst A.J."/>
            <person name="Thomas B.C."/>
            <person name="Singh A."/>
            <person name="Wilkins M.J."/>
            <person name="Karaoz U."/>
            <person name="Brodie E.L."/>
            <person name="Williams K.H."/>
            <person name="Hubbard S.S."/>
            <person name="Banfield J.F."/>
        </authorList>
    </citation>
    <scope>NUCLEOTIDE SEQUENCE [LARGE SCALE GENOMIC DNA]</scope>
</reference>
<sequence length="753" mass="82320">MMPENPKELPQIDSAKFMEMGPWVKQSFDQLKDKVEISAGDGDQAIISVAMESFAKDVAYSGVLAAYERSQISSWLRGDGPLATKFDLLIHHFDSTKELLTNTEARREVQAVIVNLCGGKERYKFLYEAGAENYQVADAVKTVVEQWGEIKSKQAQIDNLGRQPEKAVNGEIPVVNADEVYNGLNEKGRKAIDAFAAKFLEEGADLELVQDLIVLVPDLKTAADYIPGGSKALIEKMDLPNDLKKELGVLLNLKPIPKGKITIEKRVEQAIANNQLYSQIDQVINWRMSVLKERHEVKQRINGKAETLNFRLEEGKAGPTVEVTPELKQLVEEAVKLGIDLPAKVLFADAGLEQIGEISVTLNKNWEASRGSFEYKPFTQRTADMLAAAETLHGAEFGNGYSLTKDESGKFKLLKGDEQLAEVNALEGGQIVFNWVKNTAVDQGLTAMAVFGQGLNDHFAKGETFPSLYLEFKAPDLSVATEPTGTVLVGQKTELPTEETSGFDLEVLEAPEPVQSEEDDFWKNFDAPPSAEPDAAPEPEPAKSPAVEQEEELVIPDWLKALREGEKPREAGPPPVEPEASKPVAVTSARKPIEIVAQAIRERGGAEFEFDQTSAHNLFYGTLNNIIQGLYIPGLTINHFGISEFNISGGQIRLTVNAGGSFKKIISVPVSASMSFGLSSGLDLLGEPSINLPSLAPKEAKGLIINQLRQIKTELSRVIISGLSANKITYSSVENINIQNSSLLATIRGKVSR</sequence>
<gene>
    <name evidence="2" type="ORF">A3E73_00755</name>
</gene>
<dbReference type="AlphaFoldDB" id="A0A1F5DP32"/>
<evidence type="ECO:0000313" key="2">
    <source>
        <dbReference type="EMBL" id="OGD56927.1"/>
    </source>
</evidence>
<evidence type="ECO:0000313" key="3">
    <source>
        <dbReference type="Proteomes" id="UP000176791"/>
    </source>
</evidence>
<evidence type="ECO:0000256" key="1">
    <source>
        <dbReference type="SAM" id="MobiDB-lite"/>
    </source>
</evidence>
<accession>A0A1F5DP32</accession>
<dbReference type="Proteomes" id="UP000176791">
    <property type="component" value="Unassembled WGS sequence"/>
</dbReference>
<feature type="region of interest" description="Disordered" evidence="1">
    <location>
        <begin position="512"/>
        <end position="550"/>
    </location>
</feature>
<organism evidence="2 3">
    <name type="scientific">Candidatus Beckwithbacteria bacterium RIFCSPHIGHO2_12_FULL_47_17</name>
    <dbReference type="NCBI Taxonomy" id="1797460"/>
    <lineage>
        <taxon>Bacteria</taxon>
        <taxon>Candidatus Beckwithiibacteriota</taxon>
    </lineage>
</organism>
<comment type="caution">
    <text evidence="2">The sequence shown here is derived from an EMBL/GenBank/DDBJ whole genome shotgun (WGS) entry which is preliminary data.</text>
</comment>
<proteinExistence type="predicted"/>
<dbReference type="STRING" id="1797460.A3E73_00755"/>
<protein>
    <submittedName>
        <fullName evidence="2">Uncharacterized protein</fullName>
    </submittedName>
</protein>
<name>A0A1F5DP32_9BACT</name>
<dbReference type="EMBL" id="MEZN01000005">
    <property type="protein sequence ID" value="OGD56927.1"/>
    <property type="molecule type" value="Genomic_DNA"/>
</dbReference>